<dbReference type="InterPro" id="IPR051315">
    <property type="entry name" value="Bact_Chemotaxis_CheA"/>
</dbReference>
<dbReference type="AlphaFoldDB" id="A0A5E6Y0M5"/>
<dbReference type="GO" id="GO:0004672">
    <property type="term" value="F:protein kinase activity"/>
    <property type="evidence" value="ECO:0007669"/>
    <property type="project" value="UniProtKB-ARBA"/>
</dbReference>
<feature type="modified residue" description="Phosphohistidine" evidence="2">
    <location>
        <position position="92"/>
    </location>
</feature>
<keyword evidence="2" id="KW-0597">Phosphoprotein</keyword>
<evidence type="ECO:0000313" key="5">
    <source>
        <dbReference type="EMBL" id="VVN46279.1"/>
    </source>
</evidence>
<keyword evidence="1" id="KW-0902">Two-component regulatory system</keyword>
<evidence type="ECO:0000256" key="2">
    <source>
        <dbReference type="PROSITE-ProRule" id="PRU00110"/>
    </source>
</evidence>
<dbReference type="SMART" id="SM00073">
    <property type="entry name" value="HPT"/>
    <property type="match status" value="2"/>
</dbReference>
<proteinExistence type="predicted"/>
<evidence type="ECO:0000313" key="6">
    <source>
        <dbReference type="Proteomes" id="UP000344274"/>
    </source>
</evidence>
<dbReference type="InterPro" id="IPR036641">
    <property type="entry name" value="HPT_dom_sf"/>
</dbReference>
<gene>
    <name evidence="5" type="ORF">PS673_05776</name>
</gene>
<dbReference type="PANTHER" id="PTHR43395:SF8">
    <property type="entry name" value="HISTIDINE KINASE"/>
    <property type="match status" value="1"/>
</dbReference>
<organism evidence="5 6">
    <name type="scientific">Pseudomonas fluorescens</name>
    <dbReference type="NCBI Taxonomy" id="294"/>
    <lineage>
        <taxon>Bacteria</taxon>
        <taxon>Pseudomonadati</taxon>
        <taxon>Pseudomonadota</taxon>
        <taxon>Gammaproteobacteria</taxon>
        <taxon>Pseudomonadales</taxon>
        <taxon>Pseudomonadaceae</taxon>
        <taxon>Pseudomonas</taxon>
    </lineage>
</organism>
<dbReference type="PANTHER" id="PTHR43395">
    <property type="entry name" value="SENSOR HISTIDINE KINASE CHEA"/>
    <property type="match status" value="1"/>
</dbReference>
<feature type="modified residue" description="Phosphohistidine" evidence="2">
    <location>
        <position position="231"/>
    </location>
</feature>
<protein>
    <recommendedName>
        <fullName evidence="4">HPt domain-containing protein</fullName>
    </recommendedName>
</protein>
<name>A0A5E6Y0M5_PSEFL</name>
<dbReference type="Gene3D" id="1.20.120.160">
    <property type="entry name" value="HPT domain"/>
    <property type="match status" value="3"/>
</dbReference>
<evidence type="ECO:0000256" key="1">
    <source>
        <dbReference type="ARBA" id="ARBA00023012"/>
    </source>
</evidence>
<dbReference type="EMBL" id="CABVHB010000118">
    <property type="protein sequence ID" value="VVN46279.1"/>
    <property type="molecule type" value="Genomic_DNA"/>
</dbReference>
<sequence>MQMMQELEDPQVVQTLADVLASPVSTLNPPALNTPGSLLPPPAGEEPVDEELREVFLEETDEVLEILHDYLPRWSANPDNRSALSELRRAFHTLKGSGRMVRALVLGELAWAVENLLNRVLENSVEPGATVQQLIGDVLHLLPELVAEYAANAQRQRNDVDQLAARAHALAKGDEPVSDEDTQDVAALDPLLLEIFRKEAETHLGSLNRFLDQAAEHVPLQASDELQRALHTLKGSASMAGVLPIAELAAPLDQLAREYKAHLIALDLDEVELLLEAEGLFRLGLRQLKRDPLAEIPGARGLTERARSQLAERLANLLSTPNTGLRIKRDPQLINNFLAQGMDILLDAESLLQRWQQHPGERQELSALLDELTTLGEGAHLADLHPVDELCEALLDLYGAVEESSLAVSERFFHEAQGAHEALINMLDELAAGQEVSPQPLRIRALRELLDESLDPSAMGLIRSDGIRSLSIRELGSATEELERTLPPAPVGASWPMKSLRSSLKRRWISSKAPVRPCSAGCATRTTPRRCRPCNGICTPSQAVHAWLRSGRSAIWPMSWKAFTRVWWTVVMPSAIHWRCCSNRAMSDWRCTLNSCNSTSRWTIPVS</sequence>
<feature type="domain" description="HPt" evidence="4">
    <location>
        <begin position="45"/>
        <end position="156"/>
    </location>
</feature>
<dbReference type="Proteomes" id="UP000344274">
    <property type="component" value="Unassembled WGS sequence"/>
</dbReference>
<dbReference type="InterPro" id="IPR008207">
    <property type="entry name" value="Sig_transdc_His_kin_Hpt_dom"/>
</dbReference>
<dbReference type="SUPFAM" id="SSF47226">
    <property type="entry name" value="Histidine-containing phosphotransfer domain, HPT domain"/>
    <property type="match status" value="3"/>
</dbReference>
<dbReference type="GO" id="GO:0000160">
    <property type="term" value="P:phosphorelay signal transduction system"/>
    <property type="evidence" value="ECO:0007669"/>
    <property type="project" value="UniProtKB-KW"/>
</dbReference>
<dbReference type="CDD" id="cd00088">
    <property type="entry name" value="HPT"/>
    <property type="match status" value="2"/>
</dbReference>
<accession>A0A5E6Y0M5</accession>
<evidence type="ECO:0000256" key="3">
    <source>
        <dbReference type="SAM" id="MobiDB-lite"/>
    </source>
</evidence>
<dbReference type="Pfam" id="PF01627">
    <property type="entry name" value="Hpt"/>
    <property type="match status" value="2"/>
</dbReference>
<evidence type="ECO:0000259" key="4">
    <source>
        <dbReference type="PROSITE" id="PS50894"/>
    </source>
</evidence>
<feature type="domain" description="HPt" evidence="4">
    <location>
        <begin position="185"/>
        <end position="288"/>
    </location>
</feature>
<reference evidence="5 6" key="1">
    <citation type="submission" date="2019-09" db="EMBL/GenBank/DDBJ databases">
        <authorList>
            <person name="Chandra G."/>
            <person name="Truman W A."/>
        </authorList>
    </citation>
    <scope>NUCLEOTIDE SEQUENCE [LARGE SCALE GENOMIC DNA]</scope>
    <source>
        <strain evidence="5">PS673</strain>
    </source>
</reference>
<dbReference type="PROSITE" id="PS50894">
    <property type="entry name" value="HPT"/>
    <property type="match status" value="2"/>
</dbReference>
<feature type="region of interest" description="Disordered" evidence="3">
    <location>
        <begin position="27"/>
        <end position="46"/>
    </location>
</feature>